<evidence type="ECO:0000256" key="4">
    <source>
        <dbReference type="ARBA" id="ARBA00022729"/>
    </source>
</evidence>
<evidence type="ECO:0000256" key="2">
    <source>
        <dbReference type="ARBA" id="ARBA00008520"/>
    </source>
</evidence>
<gene>
    <name evidence="7" type="ORF">ITI46_11555</name>
</gene>
<comment type="caution">
    <text evidence="7">The sequence shown here is derived from an EMBL/GenBank/DDBJ whole genome shotgun (WGS) entry which is preliminary data.</text>
</comment>
<comment type="function">
    <text evidence="5">Part of a binding-protein-dependent transport system for a sugar.</text>
</comment>
<dbReference type="Pfam" id="PF01547">
    <property type="entry name" value="SBP_bac_1"/>
    <property type="match status" value="1"/>
</dbReference>
<protein>
    <recommendedName>
        <fullName evidence="6">Probable sugar-binding periplasmic protein</fullName>
    </recommendedName>
</protein>
<dbReference type="InterPro" id="IPR050490">
    <property type="entry name" value="Bact_solute-bd_prot1"/>
</dbReference>
<dbReference type="InterPro" id="IPR006311">
    <property type="entry name" value="TAT_signal"/>
</dbReference>
<evidence type="ECO:0000256" key="5">
    <source>
        <dbReference type="ARBA" id="ARBA00049629"/>
    </source>
</evidence>
<dbReference type="Proteomes" id="UP001519064">
    <property type="component" value="Unassembled WGS sequence"/>
</dbReference>
<reference evidence="7 8" key="1">
    <citation type="submission" date="2020-11" db="EMBL/GenBank/DDBJ databases">
        <title>Streptomyces spirodelae sp. nov., isolated from duckweed.</title>
        <authorList>
            <person name="Saimee Y."/>
            <person name="Duangmal K."/>
        </authorList>
    </citation>
    <scope>NUCLEOTIDE SEQUENCE [LARGE SCALE GENOMIC DNA]</scope>
    <source>
        <strain evidence="7 8">S16-07</strain>
    </source>
</reference>
<accession>A0ABS3XA81</accession>
<comment type="similarity">
    <text evidence="2">Belongs to the bacterial solute-binding protein 1 family.</text>
</comment>
<keyword evidence="4" id="KW-0732">Signal</keyword>
<dbReference type="SUPFAM" id="SSF53850">
    <property type="entry name" value="Periplasmic binding protein-like II"/>
    <property type="match status" value="1"/>
</dbReference>
<evidence type="ECO:0000313" key="8">
    <source>
        <dbReference type="Proteomes" id="UP001519064"/>
    </source>
</evidence>
<sequence>MSNDAVGTPLNRRRVVQLLGSTGAGLFAAACAGPGAGSGGGGASSAAPSPAASGAKVDGGISFAHWRAEDKEVFKKIADSFGKAHPSADVRQDISPSNDYQSSALQRIRGGSVGDVFTAFRGAQFVDMAKAGLFTDLSDQGWRSRFDPKYIADGRSGGKQLGFPYQVVFNMPIVNKEVVDKASHGKAPEDWDSFLSLCDRLKSQGLVPIAWPGGEPGNAGQLFNSMVMNNAPSDDMCTKIEAGTYRCTDDWFLKTLKQYAQLRPYFQRKATGTAVEPCQQIFASGKAAMLATGSYDIAAVRKLGARFDIDLLSPITTAADKARYAGTYNATFILGVNSRSEHQQAAVTFVEFLSTPRVAGRYANGTKQHVSVKGVEYTDPDLRAIAPWLEKKTLPAPRFQFNDLDIRAAVEGACTAVVGGTSPEQAAEKAQHVVDQKRSK</sequence>
<comment type="subcellular location">
    <subcellularLocation>
        <location evidence="1">Cell envelope</location>
    </subcellularLocation>
</comment>
<organism evidence="7 8">
    <name type="scientific">Streptomyces oryzae</name>
    <dbReference type="NCBI Taxonomy" id="1434886"/>
    <lineage>
        <taxon>Bacteria</taxon>
        <taxon>Bacillati</taxon>
        <taxon>Actinomycetota</taxon>
        <taxon>Actinomycetes</taxon>
        <taxon>Kitasatosporales</taxon>
        <taxon>Streptomycetaceae</taxon>
        <taxon>Streptomyces</taxon>
    </lineage>
</organism>
<evidence type="ECO:0000256" key="6">
    <source>
        <dbReference type="ARBA" id="ARBA00049753"/>
    </source>
</evidence>
<dbReference type="RefSeq" id="WP_209239388.1">
    <property type="nucleotide sequence ID" value="NZ_JADKMA010000045.1"/>
</dbReference>
<evidence type="ECO:0000256" key="3">
    <source>
        <dbReference type="ARBA" id="ARBA00022448"/>
    </source>
</evidence>
<dbReference type="EMBL" id="JADKMA010000045">
    <property type="protein sequence ID" value="MBO8192297.1"/>
    <property type="molecule type" value="Genomic_DNA"/>
</dbReference>
<evidence type="ECO:0000313" key="7">
    <source>
        <dbReference type="EMBL" id="MBO8192297.1"/>
    </source>
</evidence>
<evidence type="ECO:0000256" key="1">
    <source>
        <dbReference type="ARBA" id="ARBA00004196"/>
    </source>
</evidence>
<dbReference type="InterPro" id="IPR006059">
    <property type="entry name" value="SBP"/>
</dbReference>
<dbReference type="Gene3D" id="3.40.190.10">
    <property type="entry name" value="Periplasmic binding protein-like II"/>
    <property type="match status" value="2"/>
</dbReference>
<dbReference type="PANTHER" id="PTHR43649:SF28">
    <property type="entry name" value="BINDING PROTEIN COMPONENT OF ABC SUGAR TRANSPORTER-RELATED"/>
    <property type="match status" value="1"/>
</dbReference>
<keyword evidence="3" id="KW-0813">Transport</keyword>
<dbReference type="PANTHER" id="PTHR43649">
    <property type="entry name" value="ARABINOSE-BINDING PROTEIN-RELATED"/>
    <property type="match status" value="1"/>
</dbReference>
<keyword evidence="8" id="KW-1185">Reference proteome</keyword>
<proteinExistence type="inferred from homology"/>
<dbReference type="PROSITE" id="PS51318">
    <property type="entry name" value="TAT"/>
    <property type="match status" value="1"/>
</dbReference>
<name>A0ABS3XA81_9ACTN</name>